<reference evidence="10 11" key="1">
    <citation type="journal article" date="2024" name="bioRxiv">
        <title>A reference genome for Trichogramma kaykai: A tiny desert-dwelling parasitoid wasp with competing sex-ratio distorters.</title>
        <authorList>
            <person name="Culotta J."/>
            <person name="Lindsey A.R."/>
        </authorList>
    </citation>
    <scope>NUCLEOTIDE SEQUENCE [LARGE SCALE GENOMIC DNA]</scope>
    <source>
        <strain evidence="10 11">KSX58</strain>
    </source>
</reference>
<evidence type="ECO:0000256" key="9">
    <source>
        <dbReference type="SAM" id="Phobius"/>
    </source>
</evidence>
<comment type="similarity">
    <text evidence="2">Belongs to the urea transporter family.</text>
</comment>
<evidence type="ECO:0008006" key="12">
    <source>
        <dbReference type="Google" id="ProtNLM"/>
    </source>
</evidence>
<feature type="transmembrane region" description="Helical" evidence="9">
    <location>
        <begin position="304"/>
        <end position="322"/>
    </location>
</feature>
<feature type="transmembrane region" description="Helical" evidence="9">
    <location>
        <begin position="195"/>
        <end position="215"/>
    </location>
</feature>
<evidence type="ECO:0000256" key="3">
    <source>
        <dbReference type="ARBA" id="ARBA00022475"/>
    </source>
</evidence>
<evidence type="ECO:0000313" key="11">
    <source>
        <dbReference type="Proteomes" id="UP001627154"/>
    </source>
</evidence>
<name>A0ABD2W006_9HYME</name>
<evidence type="ECO:0000256" key="6">
    <source>
        <dbReference type="ARBA" id="ARBA00023136"/>
    </source>
</evidence>
<comment type="caution">
    <text evidence="10">The sequence shown here is derived from an EMBL/GenBank/DDBJ whole genome shotgun (WGS) entry which is preliminary data.</text>
</comment>
<evidence type="ECO:0000256" key="4">
    <source>
        <dbReference type="ARBA" id="ARBA00022692"/>
    </source>
</evidence>
<sequence>MVSINGDLPQQQNQRLNNNDDDREYDNRQQQEQQELQPEMQRVPYRLHKQAMNGNLATLGSDCPLLRDYLATKDGPGWAAMKVVVAFVRGFSQCVFANNPISGVILMGSVISVAPATFAVCSAAGFLGHLISILLREPKVNLDNGLAVFNPLIFGSVSYTFVPLVYSPGFDGFSVSLALLCVVFIAYFWRGCGHGSYPCLTMPFNLAELLLLFVLKNAQDRMNLASAAAALVDDAANGTATATEQRAIVENATTLVVSAATSPDWGMVFRGSIVSASQLFVVDNVALGAIIYLSVLIYSPFTCLFGYLGALGGSLVGIQMGAPLDTVYRGLWGFNSYLTAASLGGSFLVVNAQVACATAVSVLCTGIIQHVMQIIFAPVGLPVGTIPFVLTTWLFIGLGRSPEGTFPYPVTMSSPEGQRIEYLAKRRREKLEKLSQMDDPPEILVLNGKATLM</sequence>
<organism evidence="10 11">
    <name type="scientific">Trichogramma kaykai</name>
    <dbReference type="NCBI Taxonomy" id="54128"/>
    <lineage>
        <taxon>Eukaryota</taxon>
        <taxon>Metazoa</taxon>
        <taxon>Ecdysozoa</taxon>
        <taxon>Arthropoda</taxon>
        <taxon>Hexapoda</taxon>
        <taxon>Insecta</taxon>
        <taxon>Pterygota</taxon>
        <taxon>Neoptera</taxon>
        <taxon>Endopterygota</taxon>
        <taxon>Hymenoptera</taxon>
        <taxon>Apocrita</taxon>
        <taxon>Proctotrupomorpha</taxon>
        <taxon>Chalcidoidea</taxon>
        <taxon>Trichogrammatidae</taxon>
        <taxon>Trichogramma</taxon>
    </lineage>
</organism>
<keyword evidence="5 9" id="KW-1133">Transmembrane helix</keyword>
<feature type="compositionally biased region" description="Low complexity" evidence="8">
    <location>
        <begin position="7"/>
        <end position="17"/>
    </location>
</feature>
<feature type="transmembrane region" description="Helical" evidence="9">
    <location>
        <begin position="374"/>
        <end position="396"/>
    </location>
</feature>
<accession>A0ABD2W006</accession>
<feature type="region of interest" description="Disordered" evidence="8">
    <location>
        <begin position="1"/>
        <end position="41"/>
    </location>
</feature>
<dbReference type="InterPro" id="IPR004937">
    <property type="entry name" value="Urea_transporter"/>
</dbReference>
<dbReference type="AlphaFoldDB" id="A0ABD2W006"/>
<dbReference type="Pfam" id="PF03253">
    <property type="entry name" value="UT"/>
    <property type="match status" value="1"/>
</dbReference>
<feature type="transmembrane region" description="Helical" evidence="9">
    <location>
        <begin position="147"/>
        <end position="166"/>
    </location>
</feature>
<evidence type="ECO:0000256" key="7">
    <source>
        <dbReference type="ARBA" id="ARBA00033993"/>
    </source>
</evidence>
<dbReference type="PANTHER" id="PTHR10464">
    <property type="entry name" value="UREA TRANSPORTER"/>
    <property type="match status" value="1"/>
</dbReference>
<dbReference type="InterPro" id="IPR029020">
    <property type="entry name" value="Ammonium/urea_transptr"/>
</dbReference>
<dbReference type="PANTHER" id="PTHR10464:SF4">
    <property type="entry name" value="UREA TRANSPORTER"/>
    <property type="match status" value="1"/>
</dbReference>
<feature type="transmembrane region" description="Helical" evidence="9">
    <location>
        <begin position="343"/>
        <end position="368"/>
    </location>
</feature>
<feature type="compositionally biased region" description="Low complexity" evidence="8">
    <location>
        <begin position="28"/>
        <end position="41"/>
    </location>
</feature>
<proteinExistence type="inferred from homology"/>
<evidence type="ECO:0000256" key="8">
    <source>
        <dbReference type="SAM" id="MobiDB-lite"/>
    </source>
</evidence>
<protein>
    <recommendedName>
        <fullName evidence="12">Urea transporter</fullName>
    </recommendedName>
</protein>
<dbReference type="GO" id="GO:0005886">
    <property type="term" value="C:plasma membrane"/>
    <property type="evidence" value="ECO:0007669"/>
    <property type="project" value="UniProtKB-SubCell"/>
</dbReference>
<feature type="transmembrane region" description="Helical" evidence="9">
    <location>
        <begin position="279"/>
        <end position="298"/>
    </location>
</feature>
<dbReference type="Proteomes" id="UP001627154">
    <property type="component" value="Unassembled WGS sequence"/>
</dbReference>
<gene>
    <name evidence="10" type="ORF">TKK_018392</name>
</gene>
<keyword evidence="3" id="KW-1003">Cell membrane</keyword>
<keyword evidence="6 9" id="KW-0472">Membrane</keyword>
<keyword evidence="4 9" id="KW-0812">Transmembrane</keyword>
<evidence type="ECO:0000256" key="5">
    <source>
        <dbReference type="ARBA" id="ARBA00022989"/>
    </source>
</evidence>
<comment type="subcellular location">
    <subcellularLocation>
        <location evidence="1">Cell membrane</location>
        <topology evidence="1">Multi-pass membrane protein</topology>
    </subcellularLocation>
</comment>
<feature type="transmembrane region" description="Helical" evidence="9">
    <location>
        <begin position="110"/>
        <end position="135"/>
    </location>
</feature>
<comment type="catalytic activity">
    <reaction evidence="7">
        <text>urea(in) = urea(out)</text>
        <dbReference type="Rhea" id="RHEA:32799"/>
        <dbReference type="ChEBI" id="CHEBI:16199"/>
    </reaction>
</comment>
<evidence type="ECO:0000256" key="2">
    <source>
        <dbReference type="ARBA" id="ARBA00005914"/>
    </source>
</evidence>
<feature type="transmembrane region" description="Helical" evidence="9">
    <location>
        <begin position="173"/>
        <end position="189"/>
    </location>
</feature>
<dbReference type="EMBL" id="JBJJXI010000148">
    <property type="protein sequence ID" value="KAL3386194.1"/>
    <property type="molecule type" value="Genomic_DNA"/>
</dbReference>
<dbReference type="GO" id="GO:0015204">
    <property type="term" value="F:urea transmembrane transporter activity"/>
    <property type="evidence" value="ECO:0007669"/>
    <property type="project" value="UniProtKB-ARBA"/>
</dbReference>
<evidence type="ECO:0000313" key="10">
    <source>
        <dbReference type="EMBL" id="KAL3386194.1"/>
    </source>
</evidence>
<keyword evidence="11" id="KW-1185">Reference proteome</keyword>
<dbReference type="Gene3D" id="1.10.3430.10">
    <property type="entry name" value="Ammonium transporter AmtB like domains"/>
    <property type="match status" value="1"/>
</dbReference>
<evidence type="ECO:0000256" key="1">
    <source>
        <dbReference type="ARBA" id="ARBA00004651"/>
    </source>
</evidence>